<keyword evidence="7 10" id="KW-0067">ATP-binding</keyword>
<sequence>MNSFKIKSYAKINLALNVTGKKSKLHNIESLISFIDLHDSITLRESKIKQHKINFFGKFSKNISKINTISKLLKILDNKNLLNNKKYEIKVIKNIPQKAGMGGGSMNAASLLNFFIEKKIIKLKKSEIRKISNEIGSDVILGIKPSFAILLSNGDIKKYKNKIKFYILVAKPNFGCSTKYIYSKVNSFSKPQFNPPKQKLFEAKYLKNLDNHLEKVALNKYPELKIIKSYLSGLHDTLFARMSGSGSSIVAYFHSKKACKKACSQYKRKFNSHWCIESKTI</sequence>
<dbReference type="InterPro" id="IPR020568">
    <property type="entry name" value="Ribosomal_Su5_D2-typ_SF"/>
</dbReference>
<evidence type="ECO:0000256" key="2">
    <source>
        <dbReference type="ARBA" id="ARBA00012052"/>
    </source>
</evidence>
<dbReference type="Pfam" id="PF08544">
    <property type="entry name" value="GHMP_kinases_C"/>
    <property type="match status" value="1"/>
</dbReference>
<dbReference type="Gene3D" id="3.30.70.890">
    <property type="entry name" value="GHMP kinase, C-terminal domain"/>
    <property type="match status" value="1"/>
</dbReference>
<comment type="catalytic activity">
    <reaction evidence="10">
        <text>4-CDP-2-C-methyl-D-erythritol + ATP = 4-CDP-2-C-methyl-D-erythritol 2-phosphate + ADP + H(+)</text>
        <dbReference type="Rhea" id="RHEA:18437"/>
        <dbReference type="ChEBI" id="CHEBI:15378"/>
        <dbReference type="ChEBI" id="CHEBI:30616"/>
        <dbReference type="ChEBI" id="CHEBI:57823"/>
        <dbReference type="ChEBI" id="CHEBI:57919"/>
        <dbReference type="ChEBI" id="CHEBI:456216"/>
        <dbReference type="EC" id="2.7.1.148"/>
    </reaction>
</comment>
<dbReference type="GO" id="GO:0050515">
    <property type="term" value="F:4-(cytidine 5'-diphospho)-2-C-methyl-D-erythritol kinase activity"/>
    <property type="evidence" value="ECO:0007669"/>
    <property type="project" value="UniProtKB-UniRule"/>
</dbReference>
<evidence type="ECO:0000256" key="10">
    <source>
        <dbReference type="HAMAP-Rule" id="MF_00061"/>
    </source>
</evidence>
<organism evidence="13 14">
    <name type="scientific">Candidatus Pelagibacter giovannonii</name>
    <dbReference type="NCBI Taxonomy" id="2563896"/>
    <lineage>
        <taxon>Bacteria</taxon>
        <taxon>Pseudomonadati</taxon>
        <taxon>Pseudomonadota</taxon>
        <taxon>Alphaproteobacteria</taxon>
        <taxon>Candidatus Pelagibacterales</taxon>
        <taxon>Candidatus Pelagibacteraceae</taxon>
        <taxon>Candidatus Pelagibacter</taxon>
    </lineage>
</organism>
<dbReference type="InterPro" id="IPR013750">
    <property type="entry name" value="GHMP_kinase_C_dom"/>
</dbReference>
<comment type="pathway">
    <text evidence="10">Isoprenoid biosynthesis; isopentenyl diphosphate biosynthesis via DXP pathway; isopentenyl diphosphate from 1-deoxy-D-xylulose 5-phosphate: step 3/6.</text>
</comment>
<evidence type="ECO:0000259" key="11">
    <source>
        <dbReference type="Pfam" id="PF00288"/>
    </source>
</evidence>
<name>A0A6H1Q386_9PROT</name>
<comment type="caution">
    <text evidence="10">Lacks conserved residue(s) required for the propagation of feature annotation.</text>
</comment>
<evidence type="ECO:0000256" key="6">
    <source>
        <dbReference type="ARBA" id="ARBA00022777"/>
    </source>
</evidence>
<comment type="function">
    <text evidence="10">Catalyzes the phosphorylation of the position 2 hydroxy group of 4-diphosphocytidyl-2C-methyl-D-erythritol.</text>
</comment>
<dbReference type="AlphaFoldDB" id="A0A6H1Q386"/>
<dbReference type="Gene3D" id="3.30.230.10">
    <property type="match status" value="1"/>
</dbReference>
<dbReference type="EC" id="2.7.1.148" evidence="2 10"/>
<feature type="domain" description="GHMP kinase C-terminal" evidence="12">
    <location>
        <begin position="210"/>
        <end position="270"/>
    </location>
</feature>
<dbReference type="PANTHER" id="PTHR43527">
    <property type="entry name" value="4-DIPHOSPHOCYTIDYL-2-C-METHYL-D-ERYTHRITOL KINASE, CHLOROPLASTIC"/>
    <property type="match status" value="1"/>
</dbReference>
<dbReference type="GO" id="GO:0019288">
    <property type="term" value="P:isopentenyl diphosphate biosynthetic process, methylerythritol 4-phosphate pathway"/>
    <property type="evidence" value="ECO:0007669"/>
    <property type="project" value="UniProtKB-UniRule"/>
</dbReference>
<dbReference type="KEGG" id="peg:E5R92_05765"/>
<keyword evidence="14" id="KW-1185">Reference proteome</keyword>
<dbReference type="InterPro" id="IPR004424">
    <property type="entry name" value="IspE"/>
</dbReference>
<dbReference type="EMBL" id="CP038852">
    <property type="protein sequence ID" value="QIZ21288.1"/>
    <property type="molecule type" value="Genomic_DNA"/>
</dbReference>
<evidence type="ECO:0000256" key="7">
    <source>
        <dbReference type="ARBA" id="ARBA00022840"/>
    </source>
</evidence>
<evidence type="ECO:0000256" key="1">
    <source>
        <dbReference type="ARBA" id="ARBA00009684"/>
    </source>
</evidence>
<feature type="active site" evidence="10">
    <location>
        <position position="138"/>
    </location>
</feature>
<proteinExistence type="inferred from homology"/>
<dbReference type="GO" id="GO:0005524">
    <property type="term" value="F:ATP binding"/>
    <property type="evidence" value="ECO:0007669"/>
    <property type="project" value="UniProtKB-UniRule"/>
</dbReference>
<evidence type="ECO:0000256" key="5">
    <source>
        <dbReference type="ARBA" id="ARBA00022741"/>
    </source>
</evidence>
<evidence type="ECO:0000256" key="9">
    <source>
        <dbReference type="ARBA" id="ARBA00032554"/>
    </source>
</evidence>
<feature type="active site" evidence="10">
    <location>
        <position position="11"/>
    </location>
</feature>
<evidence type="ECO:0000256" key="3">
    <source>
        <dbReference type="ARBA" id="ARBA00017473"/>
    </source>
</evidence>
<dbReference type="PIRSF" id="PIRSF010376">
    <property type="entry name" value="IspE"/>
    <property type="match status" value="1"/>
</dbReference>
<dbReference type="InterPro" id="IPR036554">
    <property type="entry name" value="GHMP_kinase_C_sf"/>
</dbReference>
<reference evidence="13 14" key="1">
    <citation type="journal article" date="2020" name="Nat. Microbiol.">
        <title>Lysogenic host-virus interactions in SAR11 marine bacteria.</title>
        <authorList>
            <person name="Morris R.M."/>
            <person name="Cain K.R."/>
            <person name="Hvorecny K.L."/>
            <person name="Kollman J.M."/>
        </authorList>
    </citation>
    <scope>NUCLEOTIDE SEQUENCE [LARGE SCALE GENOMIC DNA]</scope>
    <source>
        <strain evidence="13 14">NP1</strain>
    </source>
</reference>
<evidence type="ECO:0000259" key="12">
    <source>
        <dbReference type="Pfam" id="PF08544"/>
    </source>
</evidence>
<dbReference type="Proteomes" id="UP000501094">
    <property type="component" value="Chromosome"/>
</dbReference>
<dbReference type="UniPathway" id="UPA00056">
    <property type="reaction ID" value="UER00094"/>
</dbReference>
<evidence type="ECO:0000256" key="8">
    <source>
        <dbReference type="ARBA" id="ARBA00023229"/>
    </source>
</evidence>
<gene>
    <name evidence="10" type="primary">ispE</name>
    <name evidence="13" type="ORF">E5R92_05765</name>
</gene>
<dbReference type="SUPFAM" id="SSF54211">
    <property type="entry name" value="Ribosomal protein S5 domain 2-like"/>
    <property type="match status" value="1"/>
</dbReference>
<evidence type="ECO:0000313" key="13">
    <source>
        <dbReference type="EMBL" id="QIZ21288.1"/>
    </source>
</evidence>
<dbReference type="GO" id="GO:0016114">
    <property type="term" value="P:terpenoid biosynthetic process"/>
    <property type="evidence" value="ECO:0007669"/>
    <property type="project" value="InterPro"/>
</dbReference>
<feature type="domain" description="GHMP kinase N-terminal" evidence="11">
    <location>
        <begin position="67"/>
        <end position="140"/>
    </location>
</feature>
<dbReference type="Pfam" id="PF00288">
    <property type="entry name" value="GHMP_kinases_N"/>
    <property type="match status" value="1"/>
</dbReference>
<evidence type="ECO:0000313" key="14">
    <source>
        <dbReference type="Proteomes" id="UP000501094"/>
    </source>
</evidence>
<dbReference type="InterPro" id="IPR014721">
    <property type="entry name" value="Ribsml_uS5_D2-typ_fold_subgr"/>
</dbReference>
<keyword evidence="4 10" id="KW-0808">Transferase</keyword>
<dbReference type="PANTHER" id="PTHR43527:SF2">
    <property type="entry name" value="4-DIPHOSPHOCYTIDYL-2-C-METHYL-D-ERYTHRITOL KINASE, CHLOROPLASTIC"/>
    <property type="match status" value="1"/>
</dbReference>
<keyword evidence="8 10" id="KW-0414">Isoprene biosynthesis</keyword>
<keyword evidence="5 10" id="KW-0547">Nucleotide-binding</keyword>
<dbReference type="RefSeq" id="WP_168607144.1">
    <property type="nucleotide sequence ID" value="NZ_CP038852.1"/>
</dbReference>
<keyword evidence="6 10" id="KW-0418">Kinase</keyword>
<accession>A0A6H1Q386</accession>
<dbReference type="HAMAP" id="MF_00061">
    <property type="entry name" value="IspE"/>
    <property type="match status" value="1"/>
</dbReference>
<dbReference type="InterPro" id="IPR006204">
    <property type="entry name" value="GHMP_kinase_N_dom"/>
</dbReference>
<dbReference type="SUPFAM" id="SSF55060">
    <property type="entry name" value="GHMP Kinase, C-terminal domain"/>
    <property type="match status" value="1"/>
</dbReference>
<comment type="similarity">
    <text evidence="1 10">Belongs to the GHMP kinase family. IspE subfamily.</text>
</comment>
<protein>
    <recommendedName>
        <fullName evidence="3 10">4-diphosphocytidyl-2-C-methyl-D-erythritol kinase</fullName>
        <shortName evidence="10">CMK</shortName>
        <ecNumber evidence="2 10">2.7.1.148</ecNumber>
    </recommendedName>
    <alternativeName>
        <fullName evidence="9 10">4-(cytidine-5'-diphospho)-2-C-methyl-D-erythritol kinase</fullName>
    </alternativeName>
</protein>
<evidence type="ECO:0000256" key="4">
    <source>
        <dbReference type="ARBA" id="ARBA00022679"/>
    </source>
</evidence>